<dbReference type="Proteomes" id="UP001242513">
    <property type="component" value="Plasmid unnamed2"/>
</dbReference>
<name>A0AAX3UH08_9LACO</name>
<geneLocation type="plasmid" evidence="4 6">
    <name>unnamed2</name>
</geneLocation>
<dbReference type="RefSeq" id="WP_013854567.1">
    <property type="nucleotide sequence ID" value="NZ_CP123735.1"/>
</dbReference>
<keyword evidence="5" id="KW-1185">Reference proteome</keyword>
<evidence type="ECO:0000256" key="1">
    <source>
        <dbReference type="SAM" id="SignalP"/>
    </source>
</evidence>
<keyword evidence="1" id="KW-0732">Signal</keyword>
<organism evidence="4 6">
    <name type="scientific">Lactobacillus kefiranofaciens</name>
    <dbReference type="NCBI Taxonomy" id="267818"/>
    <lineage>
        <taxon>Bacteria</taxon>
        <taxon>Bacillati</taxon>
        <taxon>Bacillota</taxon>
        <taxon>Bacilli</taxon>
        <taxon>Lactobacillales</taxon>
        <taxon>Lactobacillaceae</taxon>
        <taxon>Lactobacillus</taxon>
    </lineage>
</organism>
<protein>
    <submittedName>
        <fullName evidence="4">Uncharacterized protein</fullName>
    </submittedName>
</protein>
<evidence type="ECO:0000313" key="6">
    <source>
        <dbReference type="Proteomes" id="UP001242513"/>
    </source>
</evidence>
<evidence type="ECO:0000313" key="2">
    <source>
        <dbReference type="EMBL" id="SDA71328.1"/>
    </source>
</evidence>
<evidence type="ECO:0000313" key="4">
    <source>
        <dbReference type="EMBL" id="WGO86991.1"/>
    </source>
</evidence>
<dbReference type="AlphaFoldDB" id="A0AAX3UH08"/>
<dbReference type="EMBL" id="CP123735">
    <property type="protein sequence ID" value="WGO85918.1"/>
    <property type="molecule type" value="Genomic_DNA"/>
</dbReference>
<evidence type="ECO:0000313" key="5">
    <source>
        <dbReference type="Proteomes" id="UP000181860"/>
    </source>
</evidence>
<feature type="chain" id="PRO_5044718576" evidence="1">
    <location>
        <begin position="30"/>
        <end position="234"/>
    </location>
</feature>
<accession>A0AAX3UH08</accession>
<sequence length="234" mass="26504">MKSNKLLTTLLTTVTLATLLGTAPITVKASNYSSNVTAKQKKHYVIQNAPKLSKWGYVLNVNSSTQPIFVGKNNYKKLLNNPLFKGTKTVNPKEIKNIKFKVIKIMKFKNVNGAPEYLITSKSHKYNAWTPSSGLQYYAIHNKSLKRVISPLKRMSKRDSERLNKKTTAKGAISGQKRIAQNKHDFDLAVKSARKLKGNQRKFVLGSLQQMKQDDGIRNVMQEKQNNILLWSIN</sequence>
<dbReference type="Proteomes" id="UP000181860">
    <property type="component" value="Unassembled WGS sequence"/>
</dbReference>
<reference evidence="4" key="3">
    <citation type="submission" date="2023-04" db="EMBL/GenBank/DDBJ databases">
        <authorList>
            <person name="Wang Y."/>
        </authorList>
    </citation>
    <scope>NUCLEOTIDE SEQUENCE</scope>
    <source>
        <strain evidence="4">ZW18</strain>
        <plasmid evidence="4">unnamed2</plasmid>
    </source>
</reference>
<reference evidence="2 5" key="1">
    <citation type="submission" date="2016-10" db="EMBL/GenBank/DDBJ databases">
        <authorList>
            <person name="Varghese N."/>
            <person name="Submissions S."/>
        </authorList>
    </citation>
    <scope>NUCLEOTIDE SEQUENCE [LARGE SCALE GENOMIC DNA]</scope>
    <source>
        <strain evidence="2 5">ATCC 43761</strain>
    </source>
</reference>
<gene>
    <name evidence="3" type="ORF">QEJ78_11560</name>
    <name evidence="4" type="ORF">QEJ78_11650</name>
    <name evidence="2" type="ORF">SAMN02983011_02346</name>
</gene>
<proteinExistence type="predicted"/>
<dbReference type="Proteomes" id="UP001242513">
    <property type="component" value="Chromosome"/>
</dbReference>
<reference evidence="4" key="2">
    <citation type="journal article" date="2022" name="Food Funct.">
        <title>Lactobacillus kefiranofaciens ZW18 from Kefir enhances the anti-tumor effect of anti-programmed cell death 1 (PD-1) immunotherapy by modulating the gut microbiota.</title>
        <authorList>
            <person name="Zhao J."/>
            <person name="Wang Y."/>
            <person name="Wang J."/>
            <person name="Lv M."/>
            <person name="Zhou C."/>
            <person name="Jia L."/>
            <person name="Geng W."/>
        </authorList>
    </citation>
    <scope>NUCLEOTIDE SEQUENCE</scope>
    <source>
        <strain evidence="4">ZW18</strain>
    </source>
</reference>
<feature type="signal peptide" evidence="1">
    <location>
        <begin position="1"/>
        <end position="29"/>
    </location>
</feature>
<keyword evidence="4" id="KW-0614">Plasmid</keyword>
<evidence type="ECO:0000313" key="3">
    <source>
        <dbReference type="EMBL" id="WGO85918.1"/>
    </source>
</evidence>
<dbReference type="EMBL" id="FMXC01000055">
    <property type="protein sequence ID" value="SDA71328.1"/>
    <property type="molecule type" value="Genomic_DNA"/>
</dbReference>
<dbReference type="EMBL" id="CP123736">
    <property type="protein sequence ID" value="WGO86991.1"/>
    <property type="molecule type" value="Genomic_DNA"/>
</dbReference>